<dbReference type="AlphaFoldDB" id="A0A1G2D2R6"/>
<comment type="caution">
    <text evidence="1">The sequence shown here is derived from an EMBL/GenBank/DDBJ whole genome shotgun (WGS) entry which is preliminary data.</text>
</comment>
<accession>A0A1G2D2R6</accession>
<proteinExistence type="predicted"/>
<dbReference type="EMBL" id="MHLL01000050">
    <property type="protein sequence ID" value="OGZ07899.1"/>
    <property type="molecule type" value="Genomic_DNA"/>
</dbReference>
<gene>
    <name evidence="1" type="ORF">A3D65_02990</name>
</gene>
<sequence length="142" mass="15920">MSRIKVVVAFVVIGVLILLASCPSRENVRPATKARPKPEISVPPMTAPSVERESLGEVEQLNTTARVGDLIVTTKRWAVESARVYPYHELENGDWIDLITVRIDEKTVFQYLCVAGATECRKVFKMRKLLPGEETAPLRKND</sequence>
<name>A0A1G2D2R6_9BACT</name>
<organism evidence="1 2">
    <name type="scientific">Candidatus Lloydbacteria bacterium RIFCSPHIGHO2_02_FULL_50_13</name>
    <dbReference type="NCBI Taxonomy" id="1798661"/>
    <lineage>
        <taxon>Bacteria</taxon>
        <taxon>Candidatus Lloydiibacteriota</taxon>
    </lineage>
</organism>
<dbReference type="PROSITE" id="PS51257">
    <property type="entry name" value="PROKAR_LIPOPROTEIN"/>
    <property type="match status" value="1"/>
</dbReference>
<evidence type="ECO:0000313" key="2">
    <source>
        <dbReference type="Proteomes" id="UP000177996"/>
    </source>
</evidence>
<protein>
    <submittedName>
        <fullName evidence="1">Uncharacterized protein</fullName>
    </submittedName>
</protein>
<evidence type="ECO:0000313" key="1">
    <source>
        <dbReference type="EMBL" id="OGZ07899.1"/>
    </source>
</evidence>
<reference evidence="1 2" key="1">
    <citation type="journal article" date="2016" name="Nat. Commun.">
        <title>Thousands of microbial genomes shed light on interconnected biogeochemical processes in an aquifer system.</title>
        <authorList>
            <person name="Anantharaman K."/>
            <person name="Brown C.T."/>
            <person name="Hug L.A."/>
            <person name="Sharon I."/>
            <person name="Castelle C.J."/>
            <person name="Probst A.J."/>
            <person name="Thomas B.C."/>
            <person name="Singh A."/>
            <person name="Wilkins M.J."/>
            <person name="Karaoz U."/>
            <person name="Brodie E.L."/>
            <person name="Williams K.H."/>
            <person name="Hubbard S.S."/>
            <person name="Banfield J.F."/>
        </authorList>
    </citation>
    <scope>NUCLEOTIDE SEQUENCE [LARGE SCALE GENOMIC DNA]</scope>
</reference>
<dbReference type="Proteomes" id="UP000177996">
    <property type="component" value="Unassembled WGS sequence"/>
</dbReference>